<sequence length="86" mass="9543">MRQSCLERRQVYPVRHEFDIGAGAACGEVEPQASASDGSSWRIIMQSSDNFAEERRTNVNVPRRPSCPVGFAWFTPVILSPSEMAA</sequence>
<protein>
    <submittedName>
        <fullName evidence="1">Uncharacterized protein</fullName>
    </submittedName>
</protein>
<dbReference type="KEGG" id="nha:Nham_0939"/>
<reference evidence="1 2" key="1">
    <citation type="submission" date="2006-03" db="EMBL/GenBank/DDBJ databases">
        <title>Complete sequence of chromosome of Nitrobacter hamburgensis X14.</title>
        <authorList>
            <consortium name="US DOE Joint Genome Institute"/>
            <person name="Copeland A."/>
            <person name="Lucas S."/>
            <person name="Lapidus A."/>
            <person name="Barry K."/>
            <person name="Detter J.C."/>
            <person name="Glavina del Rio T."/>
            <person name="Hammon N."/>
            <person name="Israni S."/>
            <person name="Dalin E."/>
            <person name="Tice H."/>
            <person name="Pitluck S."/>
            <person name="Chain P."/>
            <person name="Malfatti S."/>
            <person name="Shin M."/>
            <person name="Vergez L."/>
            <person name="Schmutz J."/>
            <person name="Larimer F."/>
            <person name="Land M."/>
            <person name="Hauser L."/>
            <person name="Kyrpides N."/>
            <person name="Ivanova N."/>
            <person name="Ward B."/>
            <person name="Arp D."/>
            <person name="Klotz M."/>
            <person name="Stein L."/>
            <person name="O'Mullan G."/>
            <person name="Starkenburg S."/>
            <person name="Sayavedra L."/>
            <person name="Poret-Peterson A.T."/>
            <person name="Gentry M.E."/>
            <person name="Bruce D."/>
            <person name="Richardson P."/>
        </authorList>
    </citation>
    <scope>NUCLEOTIDE SEQUENCE [LARGE SCALE GENOMIC DNA]</scope>
    <source>
        <strain evidence="2">DSM 10229 / NCIMB 13809 / X14</strain>
    </source>
</reference>
<proteinExistence type="predicted"/>
<keyword evidence="2" id="KW-1185">Reference proteome</keyword>
<dbReference type="HOGENOM" id="CLU_2494740_0_0_5"/>
<gene>
    <name evidence="1" type="ordered locus">Nham_0939</name>
</gene>
<dbReference type="EMBL" id="CP000319">
    <property type="protein sequence ID" value="ABE61796.1"/>
    <property type="molecule type" value="Genomic_DNA"/>
</dbReference>
<dbReference type="Proteomes" id="UP000001953">
    <property type="component" value="Chromosome"/>
</dbReference>
<evidence type="ECO:0000313" key="2">
    <source>
        <dbReference type="Proteomes" id="UP000001953"/>
    </source>
</evidence>
<name>Q1QPQ1_NITHX</name>
<dbReference type="AlphaFoldDB" id="Q1QPQ1"/>
<organism evidence="1 2">
    <name type="scientific">Nitrobacter hamburgensis (strain DSM 10229 / NCIMB 13809 / X14)</name>
    <dbReference type="NCBI Taxonomy" id="323097"/>
    <lineage>
        <taxon>Bacteria</taxon>
        <taxon>Pseudomonadati</taxon>
        <taxon>Pseudomonadota</taxon>
        <taxon>Alphaproteobacteria</taxon>
        <taxon>Hyphomicrobiales</taxon>
        <taxon>Nitrobacteraceae</taxon>
        <taxon>Nitrobacter</taxon>
    </lineage>
</organism>
<evidence type="ECO:0000313" key="1">
    <source>
        <dbReference type="EMBL" id="ABE61796.1"/>
    </source>
</evidence>
<accession>Q1QPQ1</accession>